<evidence type="ECO:0000259" key="1">
    <source>
        <dbReference type="SMART" id="SM00731"/>
    </source>
</evidence>
<dbReference type="Proteomes" id="UP000185655">
    <property type="component" value="Unassembled WGS sequence"/>
</dbReference>
<evidence type="ECO:0000313" key="2">
    <source>
        <dbReference type="EMBL" id="SFZ74144.1"/>
    </source>
</evidence>
<name>A0A1K2HBG2_9LACT</name>
<organism evidence="2 3">
    <name type="scientific">Pseudolactococcus chungangensis CAU 28 = DSM 22330</name>
    <dbReference type="NCBI Taxonomy" id="1122154"/>
    <lineage>
        <taxon>Bacteria</taxon>
        <taxon>Bacillati</taxon>
        <taxon>Bacillota</taxon>
        <taxon>Bacilli</taxon>
        <taxon>Lactobacillales</taxon>
        <taxon>Streptococcaceae</taxon>
        <taxon>Pseudolactococcus</taxon>
    </lineage>
</organism>
<sequence length="156" mass="18482">MTNKNDALLAFVQWVSLTDFGKPFEHEVKFNRRLKSTGGRFFPKDLHLDFNEKMYDAFSEDVFRKIIQHELVHYHLYREGRGYKHGDREFKALLSQVGGLRFAPPLPDVQYLSYTCLSCAQIYWRRRQLDVKKYRCGKCRGKLVLNAKQDKDMSQP</sequence>
<dbReference type="SMART" id="SM00731">
    <property type="entry name" value="SprT"/>
    <property type="match status" value="1"/>
</dbReference>
<dbReference type="RefSeq" id="WP_031365991.1">
    <property type="nucleotide sequence ID" value="NZ_FPKS01000005.1"/>
</dbReference>
<accession>A0A1K2HBG2</accession>
<dbReference type="EMBL" id="FPKS01000005">
    <property type="protein sequence ID" value="SFZ74144.1"/>
    <property type="molecule type" value="Genomic_DNA"/>
</dbReference>
<dbReference type="GO" id="GO:0006950">
    <property type="term" value="P:response to stress"/>
    <property type="evidence" value="ECO:0007669"/>
    <property type="project" value="UniProtKB-ARBA"/>
</dbReference>
<dbReference type="InterPro" id="IPR006640">
    <property type="entry name" value="SprT-like_domain"/>
</dbReference>
<gene>
    <name evidence="2" type="ORF">SAMN02746068_01133</name>
</gene>
<dbReference type="NCBIfam" id="NF003339">
    <property type="entry name" value="PRK04351.1"/>
    <property type="match status" value="1"/>
</dbReference>
<feature type="domain" description="SprT-like" evidence="1">
    <location>
        <begin position="6"/>
        <end position="146"/>
    </location>
</feature>
<dbReference type="Pfam" id="PF10263">
    <property type="entry name" value="SprT-like"/>
    <property type="match status" value="1"/>
</dbReference>
<evidence type="ECO:0000313" key="3">
    <source>
        <dbReference type="Proteomes" id="UP000185655"/>
    </source>
</evidence>
<dbReference type="OrthoDB" id="9799909at2"/>
<reference evidence="2 3" key="1">
    <citation type="submission" date="2016-11" db="EMBL/GenBank/DDBJ databases">
        <authorList>
            <person name="Jaros S."/>
            <person name="Januszkiewicz K."/>
            <person name="Wedrychowicz H."/>
        </authorList>
    </citation>
    <scope>NUCLEOTIDE SEQUENCE [LARGE SCALE GENOMIC DNA]</scope>
    <source>
        <strain evidence="2 3">DSM 22330</strain>
    </source>
</reference>
<protein>
    <submittedName>
        <fullName evidence="2">SprT-like protein</fullName>
    </submittedName>
</protein>
<proteinExistence type="predicted"/>
<dbReference type="STRING" id="1122154.SAMN02746068_01133"/>
<dbReference type="AlphaFoldDB" id="A0A1K2HBG2"/>